<accession>A0A975GGH4</accession>
<name>A0A975GGH4_9BACT</name>
<dbReference type="Proteomes" id="UP000663720">
    <property type="component" value="Chromosome"/>
</dbReference>
<organism evidence="3 4">
    <name type="scientific">Desulfonema limicola</name>
    <dbReference type="NCBI Taxonomy" id="45656"/>
    <lineage>
        <taxon>Bacteria</taxon>
        <taxon>Pseudomonadati</taxon>
        <taxon>Thermodesulfobacteriota</taxon>
        <taxon>Desulfobacteria</taxon>
        <taxon>Desulfobacterales</taxon>
        <taxon>Desulfococcaceae</taxon>
        <taxon>Desulfonema</taxon>
    </lineage>
</organism>
<dbReference type="InterPro" id="IPR010172">
    <property type="entry name" value="CRISPR-assoc_prot_TM1791"/>
</dbReference>
<evidence type="ECO:0000259" key="2">
    <source>
        <dbReference type="Pfam" id="PF03787"/>
    </source>
</evidence>
<dbReference type="Pfam" id="PF03787">
    <property type="entry name" value="RAMPs"/>
    <property type="match status" value="1"/>
</dbReference>
<dbReference type="GO" id="GO:0051607">
    <property type="term" value="P:defense response to virus"/>
    <property type="evidence" value="ECO:0007669"/>
    <property type="project" value="UniProtKB-KW"/>
</dbReference>
<feature type="domain" description="CRISPR type III-associated protein" evidence="2">
    <location>
        <begin position="90"/>
        <end position="261"/>
    </location>
</feature>
<sequence length="273" mass="30867">MYSVCLPESCSQIVRNNRLSCQNMGLWFNFYTPWKDDQNPDKEQWPIYIPTATIGPEIKDLLNACKQRQIKLLKHLSQAGYACRYAVVKSESRLAAGMGNPNPLENGMTFQYPLGFPIIPASSQKGAMSAYALQFEGKDRNAKPPDIDALKIFGNTSEDIGRGSVYFFDSFPLAENNRLLEADVMTPHYGPYYSNNGKKPPADYYSPVPIKFLTVPENTRFFFSMASRSQDNTAIAWSWLKNTLADIGIGGKTRLGYGRFNREGFDKYDEIKK</sequence>
<dbReference type="EMBL" id="CP061799">
    <property type="protein sequence ID" value="QTA80263.1"/>
    <property type="molecule type" value="Genomic_DNA"/>
</dbReference>
<keyword evidence="1" id="KW-0051">Antiviral defense</keyword>
<dbReference type="PANTHER" id="PTHR39965">
    <property type="entry name" value="CRISPR SYSTEM CMR SUBUNIT CMR6"/>
    <property type="match status" value="1"/>
</dbReference>
<dbReference type="InterPro" id="IPR005537">
    <property type="entry name" value="RAMP_III_fam"/>
</dbReference>
<dbReference type="NCBIfam" id="TIGR01898">
    <property type="entry name" value="cas_TM1791_cmr6"/>
    <property type="match status" value="1"/>
</dbReference>
<proteinExistence type="predicted"/>
<reference evidence="3" key="1">
    <citation type="journal article" date="2021" name="Microb. Physiol.">
        <title>Proteogenomic Insights into the Physiology of Marine, Sulfate-Reducing, Filamentous Desulfonema limicola and Desulfonema magnum.</title>
        <authorList>
            <person name="Schnaars V."/>
            <person name="Wohlbrand L."/>
            <person name="Scheve S."/>
            <person name="Hinrichs C."/>
            <person name="Reinhardt R."/>
            <person name="Rabus R."/>
        </authorList>
    </citation>
    <scope>NUCLEOTIDE SEQUENCE</scope>
    <source>
        <strain evidence="3">5ac10</strain>
    </source>
</reference>
<gene>
    <name evidence="3" type="ORF">dnl_25590</name>
</gene>
<protein>
    <submittedName>
        <fullName evidence="3">CRISPR type III-B/RAMP module RAMP protein</fullName>
    </submittedName>
</protein>
<evidence type="ECO:0000313" key="4">
    <source>
        <dbReference type="Proteomes" id="UP000663720"/>
    </source>
</evidence>
<dbReference type="RefSeq" id="WP_207691930.1">
    <property type="nucleotide sequence ID" value="NZ_CP061799.1"/>
</dbReference>
<dbReference type="KEGG" id="dli:dnl_25590"/>
<dbReference type="PANTHER" id="PTHR39965:SF1">
    <property type="entry name" value="CRISPR SYSTEM CMR SUBUNIT CMR6"/>
    <property type="match status" value="1"/>
</dbReference>
<dbReference type="AlphaFoldDB" id="A0A975GGH4"/>
<evidence type="ECO:0000313" key="3">
    <source>
        <dbReference type="EMBL" id="QTA80263.1"/>
    </source>
</evidence>
<keyword evidence="4" id="KW-1185">Reference proteome</keyword>
<evidence type="ECO:0000256" key="1">
    <source>
        <dbReference type="ARBA" id="ARBA00023118"/>
    </source>
</evidence>